<feature type="region of interest" description="Disordered" evidence="1">
    <location>
        <begin position="337"/>
        <end position="360"/>
    </location>
</feature>
<evidence type="ECO:0000313" key="3">
    <source>
        <dbReference type="Proteomes" id="UP001295423"/>
    </source>
</evidence>
<keyword evidence="3" id="KW-1185">Reference proteome</keyword>
<comment type="caution">
    <text evidence="2">The sequence shown here is derived from an EMBL/GenBank/DDBJ whole genome shotgun (WGS) entry which is preliminary data.</text>
</comment>
<accession>A0AAD2JHR3</accession>
<sequence length="360" mass="40127">MPEKHGKSSEVYKELLHDFMNFKQTGWKPFGPNIGGVEHMKSKTMYEKKMASRHAFRSLAKKVAADAVGLLPSSFIEDEGAQEDSDDDDDDDDEGENKAARSSSANAASTSRKTSSSKPIDLTCQAAKEDVDGRILGFEVGQMRQHYLLQYPTGNKLGVVCCLDGDVEDRTSNQFKLSNDGKTVTRMRRVPKECSSANILLKGADEDDREGVMAGFGSSDIDVIVLESAIKKRMENCKRDKDGQIWEHRDVIDLPFACMPTMVSKEGKPMKTFKVRKNTNGFRWASFWLVGKHAAKAAGASESRRFGGTRVFSPTADDESLYSYQTVRSNDVPMKHVQVEKKTTKKKTATTKHTMRSKKN</sequence>
<evidence type="ECO:0000313" key="2">
    <source>
        <dbReference type="EMBL" id="CAJ1951002.1"/>
    </source>
</evidence>
<dbReference type="Proteomes" id="UP001295423">
    <property type="component" value="Unassembled WGS sequence"/>
</dbReference>
<feature type="compositionally biased region" description="Basic residues" evidence="1">
    <location>
        <begin position="343"/>
        <end position="360"/>
    </location>
</feature>
<name>A0AAD2JHR3_9STRA</name>
<proteinExistence type="predicted"/>
<dbReference type="AlphaFoldDB" id="A0AAD2JHR3"/>
<gene>
    <name evidence="2" type="ORF">CYCCA115_LOCUS12860</name>
</gene>
<feature type="region of interest" description="Disordered" evidence="1">
    <location>
        <begin position="74"/>
        <end position="121"/>
    </location>
</feature>
<organism evidence="2 3">
    <name type="scientific">Cylindrotheca closterium</name>
    <dbReference type="NCBI Taxonomy" id="2856"/>
    <lineage>
        <taxon>Eukaryota</taxon>
        <taxon>Sar</taxon>
        <taxon>Stramenopiles</taxon>
        <taxon>Ochrophyta</taxon>
        <taxon>Bacillariophyta</taxon>
        <taxon>Bacillariophyceae</taxon>
        <taxon>Bacillariophycidae</taxon>
        <taxon>Bacillariales</taxon>
        <taxon>Bacillariaceae</taxon>
        <taxon>Cylindrotheca</taxon>
    </lineage>
</organism>
<evidence type="ECO:0000256" key="1">
    <source>
        <dbReference type="SAM" id="MobiDB-lite"/>
    </source>
</evidence>
<protein>
    <submittedName>
        <fullName evidence="2">Uncharacterized protein</fullName>
    </submittedName>
</protein>
<feature type="compositionally biased region" description="Low complexity" evidence="1">
    <location>
        <begin position="100"/>
        <end position="117"/>
    </location>
</feature>
<reference evidence="2" key="1">
    <citation type="submission" date="2023-08" db="EMBL/GenBank/DDBJ databases">
        <authorList>
            <person name="Audoor S."/>
            <person name="Bilcke G."/>
        </authorList>
    </citation>
    <scope>NUCLEOTIDE SEQUENCE</scope>
</reference>
<feature type="compositionally biased region" description="Acidic residues" evidence="1">
    <location>
        <begin position="76"/>
        <end position="95"/>
    </location>
</feature>
<dbReference type="EMBL" id="CAKOGP040001775">
    <property type="protein sequence ID" value="CAJ1951002.1"/>
    <property type="molecule type" value="Genomic_DNA"/>
</dbReference>